<comment type="catalytic activity">
    <reaction evidence="8">
        <text>L-seryl-[protein] + ATP = O-phospho-L-seryl-[protein] + ADP + H(+)</text>
        <dbReference type="Rhea" id="RHEA:17989"/>
        <dbReference type="Rhea" id="RHEA-COMP:9863"/>
        <dbReference type="Rhea" id="RHEA-COMP:11604"/>
        <dbReference type="ChEBI" id="CHEBI:15378"/>
        <dbReference type="ChEBI" id="CHEBI:29999"/>
        <dbReference type="ChEBI" id="CHEBI:30616"/>
        <dbReference type="ChEBI" id="CHEBI:83421"/>
        <dbReference type="ChEBI" id="CHEBI:456216"/>
        <dbReference type="EC" id="2.7.11.1"/>
    </reaction>
</comment>
<evidence type="ECO:0000313" key="12">
    <source>
        <dbReference type="EnsemblMetazoa" id="PPA36813.1"/>
    </source>
</evidence>
<evidence type="ECO:0000256" key="8">
    <source>
        <dbReference type="ARBA" id="ARBA00048679"/>
    </source>
</evidence>
<organism evidence="12 13">
    <name type="scientific">Pristionchus pacificus</name>
    <name type="common">Parasitic nematode worm</name>
    <dbReference type="NCBI Taxonomy" id="54126"/>
    <lineage>
        <taxon>Eukaryota</taxon>
        <taxon>Metazoa</taxon>
        <taxon>Ecdysozoa</taxon>
        <taxon>Nematoda</taxon>
        <taxon>Chromadorea</taxon>
        <taxon>Rhabditida</taxon>
        <taxon>Rhabditina</taxon>
        <taxon>Diplogasteromorpha</taxon>
        <taxon>Diplogasteroidea</taxon>
        <taxon>Neodiplogasteridae</taxon>
        <taxon>Pristionchus</taxon>
    </lineage>
</organism>
<keyword evidence="5" id="KW-0418">Kinase</keyword>
<keyword evidence="6" id="KW-0067">ATP-binding</keyword>
<dbReference type="GO" id="GO:0050684">
    <property type="term" value="P:regulation of mRNA processing"/>
    <property type="evidence" value="ECO:0000318"/>
    <property type="project" value="GO_Central"/>
</dbReference>
<keyword evidence="3" id="KW-0808">Transferase</keyword>
<evidence type="ECO:0000256" key="7">
    <source>
        <dbReference type="ARBA" id="ARBA00047899"/>
    </source>
</evidence>
<keyword evidence="13" id="KW-1185">Reference proteome</keyword>
<evidence type="ECO:0000256" key="11">
    <source>
        <dbReference type="SAM" id="SignalP"/>
    </source>
</evidence>
<evidence type="ECO:0000256" key="2">
    <source>
        <dbReference type="ARBA" id="ARBA00022527"/>
    </source>
</evidence>
<dbReference type="SMART" id="SM00220">
    <property type="entry name" value="S_TKc"/>
    <property type="match status" value="1"/>
</dbReference>
<dbReference type="CDD" id="cd14136">
    <property type="entry name" value="STKc_SRPK"/>
    <property type="match status" value="1"/>
</dbReference>
<feature type="region of interest" description="Disordered" evidence="10">
    <location>
        <begin position="634"/>
        <end position="654"/>
    </location>
</feature>
<feature type="compositionally biased region" description="Polar residues" evidence="10">
    <location>
        <begin position="324"/>
        <end position="345"/>
    </location>
</feature>
<accession>A0A2A6BQA3</accession>
<dbReference type="GO" id="GO:0005524">
    <property type="term" value="F:ATP binding"/>
    <property type="evidence" value="ECO:0007669"/>
    <property type="project" value="UniProtKB-UniRule"/>
</dbReference>
<keyword evidence="2" id="KW-0723">Serine/threonine-protein kinase</keyword>
<feature type="compositionally biased region" description="Basic and acidic residues" evidence="10">
    <location>
        <begin position="396"/>
        <end position="406"/>
    </location>
</feature>
<evidence type="ECO:0000256" key="3">
    <source>
        <dbReference type="ARBA" id="ARBA00022679"/>
    </source>
</evidence>
<dbReference type="InterPro" id="IPR000719">
    <property type="entry name" value="Prot_kinase_dom"/>
</dbReference>
<name>A0A2A6BQA3_PRIPA</name>
<feature type="compositionally biased region" description="Acidic residues" evidence="10">
    <location>
        <begin position="407"/>
        <end position="417"/>
    </location>
</feature>
<reference evidence="13" key="1">
    <citation type="journal article" date="2008" name="Nat. Genet.">
        <title>The Pristionchus pacificus genome provides a unique perspective on nematode lifestyle and parasitism.</title>
        <authorList>
            <person name="Dieterich C."/>
            <person name="Clifton S.W."/>
            <person name="Schuster L.N."/>
            <person name="Chinwalla A."/>
            <person name="Delehaunty K."/>
            <person name="Dinkelacker I."/>
            <person name="Fulton L."/>
            <person name="Fulton R."/>
            <person name="Godfrey J."/>
            <person name="Minx P."/>
            <person name="Mitreva M."/>
            <person name="Roeseler W."/>
            <person name="Tian H."/>
            <person name="Witte H."/>
            <person name="Yang S.P."/>
            <person name="Wilson R.K."/>
            <person name="Sommer R.J."/>
        </authorList>
    </citation>
    <scope>NUCLEOTIDE SEQUENCE [LARGE SCALE GENOMIC DNA]</scope>
    <source>
        <strain evidence="13">PS312</strain>
    </source>
</reference>
<protein>
    <recommendedName>
        <fullName evidence="1">non-specific serine/threonine protein kinase</fullName>
        <ecNumber evidence="1">2.7.11.1</ecNumber>
    </recommendedName>
</protein>
<dbReference type="FunFam" id="3.30.200.20:FF:000163">
    <property type="entry name" value="SRSF protein kinase 2 isoform X1"/>
    <property type="match status" value="1"/>
</dbReference>
<dbReference type="GO" id="GO:0005737">
    <property type="term" value="C:cytoplasm"/>
    <property type="evidence" value="ECO:0000318"/>
    <property type="project" value="GO_Central"/>
</dbReference>
<dbReference type="PANTHER" id="PTHR47634">
    <property type="entry name" value="PROTEIN KINASE DOMAIN-CONTAINING PROTEIN-RELATED"/>
    <property type="match status" value="1"/>
</dbReference>
<evidence type="ECO:0000256" key="9">
    <source>
        <dbReference type="SAM" id="Coils"/>
    </source>
</evidence>
<feature type="region of interest" description="Disordered" evidence="10">
    <location>
        <begin position="10"/>
        <end position="213"/>
    </location>
</feature>
<evidence type="ECO:0000313" key="13">
    <source>
        <dbReference type="Proteomes" id="UP000005239"/>
    </source>
</evidence>
<feature type="compositionally biased region" description="Acidic residues" evidence="10">
    <location>
        <begin position="195"/>
        <end position="211"/>
    </location>
</feature>
<keyword evidence="11" id="KW-0732">Signal</keyword>
<dbReference type="GO" id="GO:0005634">
    <property type="term" value="C:nucleus"/>
    <property type="evidence" value="ECO:0000318"/>
    <property type="project" value="GO_Central"/>
</dbReference>
<dbReference type="EnsemblMetazoa" id="PPA36813.1">
    <property type="protein sequence ID" value="PPA36813.1"/>
    <property type="gene ID" value="WBGene00275182"/>
</dbReference>
<feature type="compositionally biased region" description="Basic and acidic residues" evidence="10">
    <location>
        <begin position="938"/>
        <end position="951"/>
    </location>
</feature>
<proteinExistence type="predicted"/>
<feature type="region of interest" description="Disordered" evidence="10">
    <location>
        <begin position="898"/>
        <end position="984"/>
    </location>
</feature>
<gene>
    <name evidence="12" type="primary">WBGene00275182</name>
</gene>
<dbReference type="EC" id="2.7.11.1" evidence="1"/>
<evidence type="ECO:0000256" key="5">
    <source>
        <dbReference type="ARBA" id="ARBA00022777"/>
    </source>
</evidence>
<evidence type="ECO:0000256" key="10">
    <source>
        <dbReference type="SAM" id="MobiDB-lite"/>
    </source>
</evidence>
<feature type="compositionally biased region" description="Acidic residues" evidence="10">
    <location>
        <begin position="969"/>
        <end position="984"/>
    </location>
</feature>
<dbReference type="InterPro" id="IPR017441">
    <property type="entry name" value="Protein_kinase_ATP_BS"/>
</dbReference>
<feature type="coiled-coil region" evidence="9">
    <location>
        <begin position="583"/>
        <end position="614"/>
    </location>
</feature>
<feature type="region of interest" description="Disordered" evidence="10">
    <location>
        <begin position="673"/>
        <end position="730"/>
    </location>
</feature>
<dbReference type="SUPFAM" id="SSF56112">
    <property type="entry name" value="Protein kinase-like (PK-like)"/>
    <property type="match status" value="2"/>
</dbReference>
<dbReference type="InterPro" id="IPR051334">
    <property type="entry name" value="SRPK"/>
</dbReference>
<dbReference type="FunFam" id="1.10.510.10:FF:000642">
    <property type="entry name" value="Serine/threonine-protein kinase srpk2"/>
    <property type="match status" value="1"/>
</dbReference>
<keyword evidence="4" id="KW-0547">Nucleotide-binding</keyword>
<accession>A0A8R1UNY7</accession>
<feature type="compositionally biased region" description="Basic and acidic residues" evidence="10">
    <location>
        <begin position="913"/>
        <end position="930"/>
    </location>
</feature>
<dbReference type="Proteomes" id="UP000005239">
    <property type="component" value="Unassembled WGS sequence"/>
</dbReference>
<dbReference type="PROSITE" id="PS50011">
    <property type="entry name" value="PROTEIN_KINASE_DOM"/>
    <property type="match status" value="1"/>
</dbReference>
<feature type="compositionally biased region" description="Low complexity" evidence="10">
    <location>
        <begin position="899"/>
        <end position="912"/>
    </location>
</feature>
<feature type="compositionally biased region" description="Polar residues" evidence="10">
    <location>
        <begin position="372"/>
        <end position="389"/>
    </location>
</feature>
<comment type="catalytic activity">
    <reaction evidence="7">
        <text>L-threonyl-[protein] + ATP = O-phospho-L-threonyl-[protein] + ADP + H(+)</text>
        <dbReference type="Rhea" id="RHEA:46608"/>
        <dbReference type="Rhea" id="RHEA-COMP:11060"/>
        <dbReference type="Rhea" id="RHEA-COMP:11605"/>
        <dbReference type="ChEBI" id="CHEBI:15378"/>
        <dbReference type="ChEBI" id="CHEBI:30013"/>
        <dbReference type="ChEBI" id="CHEBI:30616"/>
        <dbReference type="ChEBI" id="CHEBI:61977"/>
        <dbReference type="ChEBI" id="CHEBI:456216"/>
        <dbReference type="EC" id="2.7.11.1"/>
    </reaction>
</comment>
<feature type="compositionally biased region" description="Basic and acidic residues" evidence="10">
    <location>
        <begin position="45"/>
        <end position="85"/>
    </location>
</feature>
<feature type="compositionally biased region" description="Basic and acidic residues" evidence="10">
    <location>
        <begin position="162"/>
        <end position="173"/>
    </location>
</feature>
<feature type="compositionally biased region" description="Low complexity" evidence="10">
    <location>
        <begin position="182"/>
        <end position="194"/>
    </location>
</feature>
<dbReference type="PANTHER" id="PTHR47634:SF9">
    <property type="entry name" value="PROTEIN KINASE DOMAIN-CONTAINING PROTEIN-RELATED"/>
    <property type="match status" value="1"/>
</dbReference>
<feature type="region of interest" description="Disordered" evidence="10">
    <location>
        <begin position="363"/>
        <end position="425"/>
    </location>
</feature>
<reference evidence="12" key="2">
    <citation type="submission" date="2022-06" db="UniProtKB">
        <authorList>
            <consortium name="EnsemblMetazoa"/>
        </authorList>
    </citation>
    <scope>IDENTIFICATION</scope>
    <source>
        <strain evidence="12">PS312</strain>
    </source>
</reference>
<dbReference type="Gene3D" id="1.10.510.10">
    <property type="entry name" value="Transferase(Phosphotransferase) domain 1"/>
    <property type="match status" value="1"/>
</dbReference>
<evidence type="ECO:0000256" key="6">
    <source>
        <dbReference type="ARBA" id="ARBA00022840"/>
    </source>
</evidence>
<feature type="compositionally biased region" description="Polar residues" evidence="10">
    <location>
        <begin position="291"/>
        <end position="302"/>
    </location>
</feature>
<feature type="compositionally biased region" description="Basic and acidic residues" evidence="10">
    <location>
        <begin position="125"/>
        <end position="154"/>
    </location>
</feature>
<keyword evidence="9" id="KW-0175">Coiled coil</keyword>
<feature type="compositionally biased region" description="Acidic residues" evidence="10">
    <location>
        <begin position="242"/>
        <end position="267"/>
    </location>
</feature>
<dbReference type="AlphaFoldDB" id="A0A2A6BQA3"/>
<evidence type="ECO:0000256" key="4">
    <source>
        <dbReference type="ARBA" id="ARBA00022741"/>
    </source>
</evidence>
<feature type="region of interest" description="Disordered" evidence="10">
    <location>
        <begin position="288"/>
        <end position="349"/>
    </location>
</feature>
<dbReference type="GO" id="GO:0000245">
    <property type="term" value="P:spliceosomal complex assembly"/>
    <property type="evidence" value="ECO:0000318"/>
    <property type="project" value="GO_Central"/>
</dbReference>
<dbReference type="GO" id="GO:0004674">
    <property type="term" value="F:protein serine/threonine kinase activity"/>
    <property type="evidence" value="ECO:0000318"/>
    <property type="project" value="GO_Central"/>
</dbReference>
<evidence type="ECO:0000256" key="1">
    <source>
        <dbReference type="ARBA" id="ARBA00012513"/>
    </source>
</evidence>
<dbReference type="Pfam" id="PF00069">
    <property type="entry name" value="Pkinase"/>
    <property type="match status" value="2"/>
</dbReference>
<feature type="chain" id="PRO_5043433586" description="non-specific serine/threonine protein kinase" evidence="11">
    <location>
        <begin position="17"/>
        <end position="984"/>
    </location>
</feature>
<feature type="region of interest" description="Disordered" evidence="10">
    <location>
        <begin position="234"/>
        <end position="274"/>
    </location>
</feature>
<sequence>MFVVLLSRWLAPRLHGGAAPRAPEEDDKQQQHEQRVEGTQGQELTHQEDNQQRVHNDQDKGSQEEVKVVWRKKEMRRWSREKVMSEESENVPPDARPQSPQKGDEGAVVSDEEQSEATTVASVEAVERKASEASAKEPSEGQLLEVKRSEREKGVSPSTVEKSTEDSKEVGKLEDEEEMSRRPSSSMISTSSLSYDEEIEVAIGDTSDEGGADAATAAAEGLVAAATIRLQKLQLQHSLPSEETDTQTEEEGDEESGAEGTGEEEDWGYERAGTSRLWDMEFMAEIRSEAENSLPSNGNAVEQNGGGKMKKSKTHDGATGGGQQKNNKAAVNHNNDSSVQQQMRSPPQPSLIDWASVEEKQHAAAAAAAMSPSYQPHYSASPGSHGSRGSSEDDYEHGGHGGRDEEVLGSDDEEQEDPKDYKRGGYHPVSIGDVFNGKYHVIRKLGWGHFSTVWLCWDTNARKFVALKIVKSAEHYTEAAMDEIKLLLGIRDGDSSDVHRDKVVQLLDSFTITGVNGNHVCMVFEVLGCNLLKLIIRSNYAGLEIEKVRNIIRQMAQHAVVATKLNVKMSGSAVSTAPSHVQKKVAETMNKNKKKKMKRKRKKQRELLEAQLSQMEGLAVDAEGIANVLSRSAPSSFRVHSHKEGGPPVPRLMQSLNGALMDDSKLVEDIDGSDVDVENDDVVPPSASARIPVRREEGEHHTSLSPFEEPGSPTSVPPLLLPPSKETPPADQLTVKIADLGNACWTHHHFTEDIQTRQYRALEVLIGAGYGTPADIWSTACMAFELATGDYLFEPHQGSNYTRDDDHLAHIVELLGSIPPAVYKKGAHWRDFFNKHGKLLHINQLKPWSMMEVLLQKYEWNFKDALQFTSFLTPMLEFEQDKRATAAQCLQHDWLKPYGGRAPPGSAEAAAAEGREEDGQRDGVNGEKGHNGNNGEDGGGRRLRREDRLADDNQEPGPSGLNGNHGEEKEEEEEEELEEEVISV</sequence>
<dbReference type="Gene3D" id="3.30.200.20">
    <property type="entry name" value="Phosphorylase Kinase, domain 1"/>
    <property type="match status" value="1"/>
</dbReference>
<dbReference type="InterPro" id="IPR011009">
    <property type="entry name" value="Kinase-like_dom_sf"/>
</dbReference>
<feature type="compositionally biased region" description="Basic and acidic residues" evidence="10">
    <location>
        <begin position="693"/>
        <end position="702"/>
    </location>
</feature>
<feature type="signal peptide" evidence="11">
    <location>
        <begin position="1"/>
        <end position="16"/>
    </location>
</feature>
<dbReference type="PROSITE" id="PS00107">
    <property type="entry name" value="PROTEIN_KINASE_ATP"/>
    <property type="match status" value="1"/>
</dbReference>